<organism evidence="2 4">
    <name type="scientific">Canis lupus familiaris</name>
    <name type="common">Dog</name>
    <name type="synonym">Canis familiaris</name>
    <dbReference type="NCBI Taxonomy" id="9615"/>
    <lineage>
        <taxon>Eukaryota</taxon>
        <taxon>Metazoa</taxon>
        <taxon>Chordata</taxon>
        <taxon>Craniata</taxon>
        <taxon>Vertebrata</taxon>
        <taxon>Euteleostomi</taxon>
        <taxon>Mammalia</taxon>
        <taxon>Eutheria</taxon>
        <taxon>Laurasiatheria</taxon>
        <taxon>Carnivora</taxon>
        <taxon>Caniformia</taxon>
        <taxon>Canidae</taxon>
        <taxon>Canis</taxon>
    </lineage>
</organism>
<feature type="signal peptide" evidence="1">
    <location>
        <begin position="1"/>
        <end position="29"/>
    </location>
</feature>
<keyword evidence="1" id="KW-0732">Signal</keyword>
<proteinExistence type="predicted"/>
<reference evidence="2" key="2">
    <citation type="submission" date="2019-03" db="EMBL/GenBank/DDBJ databases">
        <authorList>
            <person name="Warren W.C."/>
            <person name="Johnson G.S."/>
        </authorList>
    </citation>
    <scope>NUCLEOTIDE SEQUENCE [LARGE SCALE GENOMIC DNA]</scope>
    <source>
        <strain evidence="2">Basenji</strain>
    </source>
</reference>
<accession>A0A8C0M4P0</accession>
<reference evidence="3" key="1">
    <citation type="submission" date="2018-10" db="EMBL/GenBank/DDBJ databases">
        <title>De novo assembly of a Great Dane genome.</title>
        <authorList>
            <person name="Kidd J.M."/>
            <person name="Pendleton A.L."/>
            <person name="Shen F."/>
            <person name="Emery S."/>
        </authorList>
    </citation>
    <scope>NUCLEOTIDE SEQUENCE [LARGE SCALE GENOMIC DNA]</scope>
    <source>
        <strain evidence="3">Great Dane</strain>
    </source>
</reference>
<dbReference type="Proteomes" id="UP000694542">
    <property type="component" value="Chromosome 16"/>
</dbReference>
<dbReference type="PANTHER" id="PTHR36293">
    <property type="entry name" value="TRANSMEMBRANE PROTEIN 213"/>
    <property type="match status" value="1"/>
</dbReference>
<evidence type="ECO:0000313" key="4">
    <source>
        <dbReference type="Proteomes" id="UP000694429"/>
    </source>
</evidence>
<dbReference type="Ensembl" id="ENSCAFT00040023567.1">
    <property type="protein sequence ID" value="ENSCAFP00040020455.1"/>
    <property type="gene ID" value="ENSCAFG00040012786.1"/>
</dbReference>
<evidence type="ECO:0000313" key="2">
    <source>
        <dbReference type="Ensembl" id="ENSCAFP00030006276.1"/>
    </source>
</evidence>
<evidence type="ECO:0000256" key="1">
    <source>
        <dbReference type="SAM" id="SignalP"/>
    </source>
</evidence>
<protein>
    <recommendedName>
        <fullName evidence="5">Transmembrane protein 213</fullName>
    </recommendedName>
</protein>
<dbReference type="InterPro" id="IPR028121">
    <property type="entry name" value="TMEM213"/>
</dbReference>
<feature type="chain" id="PRO_5044671389" description="Transmembrane protein 213" evidence="1">
    <location>
        <begin position="30"/>
        <end position="105"/>
    </location>
</feature>
<reference evidence="2" key="3">
    <citation type="submission" date="2025-05" db="UniProtKB">
        <authorList>
            <consortium name="Ensembl"/>
        </authorList>
    </citation>
    <scope>IDENTIFICATION</scope>
</reference>
<dbReference type="Ensembl" id="ENSCAFT00030007160.1">
    <property type="protein sequence ID" value="ENSCAFP00030006276.1"/>
    <property type="gene ID" value="ENSCAFG00030003856.1"/>
</dbReference>
<dbReference type="AlphaFoldDB" id="A0A8C0M4P0"/>
<evidence type="ECO:0008006" key="5">
    <source>
        <dbReference type="Google" id="ProtNLM"/>
    </source>
</evidence>
<sequence length="105" mass="11740">MKRLTSALRAALALVLLFASFHLACLAEARNSDNSTLTTHHPDPGTLEQCPRSRYLANLQGEADQLWKFCTAVCFWESRSSSSRIALMSEAEEWPGWRSSVELVV</sequence>
<dbReference type="PANTHER" id="PTHR36293:SF1">
    <property type="entry name" value="TRANSMEMBRANE PROTEIN 213"/>
    <property type="match status" value="1"/>
</dbReference>
<evidence type="ECO:0000313" key="3">
    <source>
        <dbReference type="Ensembl" id="ENSCAFP00040020455.1"/>
    </source>
</evidence>
<name>A0A8C0M4P0_CANLF</name>
<dbReference type="Proteomes" id="UP000694429">
    <property type="component" value="Chromosome 16"/>
</dbReference>